<gene>
    <name evidence="4" type="primary">LOC118420034</name>
</gene>
<evidence type="ECO:0000259" key="2">
    <source>
        <dbReference type="PROSITE" id="PS50041"/>
    </source>
</evidence>
<accession>A0A9J7LHM5</accession>
<proteinExistence type="predicted"/>
<feature type="domain" description="C-type lectin" evidence="2">
    <location>
        <begin position="86"/>
        <end position="203"/>
    </location>
</feature>
<dbReference type="OrthoDB" id="6133475at2759"/>
<dbReference type="KEGG" id="bfo:118420034"/>
<dbReference type="CDD" id="cd00037">
    <property type="entry name" value="CLECT"/>
    <property type="match status" value="1"/>
</dbReference>
<dbReference type="OMA" id="RNDSWIG"/>
<dbReference type="SMART" id="SM00034">
    <property type="entry name" value="CLECT"/>
    <property type="match status" value="1"/>
</dbReference>
<dbReference type="Gene3D" id="3.10.100.10">
    <property type="entry name" value="Mannose-Binding Protein A, subunit A"/>
    <property type="match status" value="1"/>
</dbReference>
<reference evidence="4" key="2">
    <citation type="submission" date="2025-08" db="UniProtKB">
        <authorList>
            <consortium name="RefSeq"/>
        </authorList>
    </citation>
    <scope>IDENTIFICATION</scope>
    <source>
        <strain evidence="4">S238N-H82</strain>
        <tissue evidence="4">Testes</tissue>
    </source>
</reference>
<dbReference type="InterPro" id="IPR016187">
    <property type="entry name" value="CTDL_fold"/>
</dbReference>
<dbReference type="InterPro" id="IPR001304">
    <property type="entry name" value="C-type_lectin-like"/>
</dbReference>
<dbReference type="PANTHER" id="PTHR22801:SF63">
    <property type="entry name" value="C-TYPE LECTIN DOMAIN-CONTAINING PROTEIN"/>
    <property type="match status" value="1"/>
</dbReference>
<dbReference type="SUPFAM" id="SSF56436">
    <property type="entry name" value="C-type lectin-like"/>
    <property type="match status" value="1"/>
</dbReference>
<dbReference type="AlphaFoldDB" id="A0A9J7LHM5"/>
<dbReference type="PANTHER" id="PTHR22801">
    <property type="entry name" value="LITHOSTATHINE"/>
    <property type="match status" value="1"/>
</dbReference>
<dbReference type="GeneID" id="118420034"/>
<dbReference type="Pfam" id="PF00059">
    <property type="entry name" value="Lectin_C"/>
    <property type="match status" value="1"/>
</dbReference>
<sequence>MACPSPLDKIERLKAKIDAVFLKVNRTSGKLKEQGGKGFPQIPDVPQPSPTPTTSIEDVNVTQGKTEFQTSTQGYWNPSTAGYTERGGSFYKVFRTRKNYTSAQQTCEADGGHLAVANTEAINNFIVQQISGRNDSWIGLNNKNSEGTWMWADGTRLAGCAFSNWAPKQPSMNQGQKCVQMWSSRRYKWDNTLCHRLKYFTCQIGPGEDSNCDKNAGRRSG</sequence>
<dbReference type="PROSITE" id="PS50041">
    <property type="entry name" value="C_TYPE_LECTIN_2"/>
    <property type="match status" value="1"/>
</dbReference>
<name>A0A9J7LHM5_BRAFL</name>
<organism evidence="3 4">
    <name type="scientific">Branchiostoma floridae</name>
    <name type="common">Florida lancelet</name>
    <name type="synonym">Amphioxus</name>
    <dbReference type="NCBI Taxonomy" id="7739"/>
    <lineage>
        <taxon>Eukaryota</taxon>
        <taxon>Metazoa</taxon>
        <taxon>Chordata</taxon>
        <taxon>Cephalochordata</taxon>
        <taxon>Leptocardii</taxon>
        <taxon>Amphioxiformes</taxon>
        <taxon>Branchiostomatidae</taxon>
        <taxon>Branchiostoma</taxon>
    </lineage>
</organism>
<keyword evidence="3" id="KW-1185">Reference proteome</keyword>
<dbReference type="RefSeq" id="XP_035682632.1">
    <property type="nucleotide sequence ID" value="XM_035826739.1"/>
</dbReference>
<reference evidence="3" key="1">
    <citation type="journal article" date="2020" name="Nat. Ecol. Evol.">
        <title>Deeply conserved synteny resolves early events in vertebrate evolution.</title>
        <authorList>
            <person name="Simakov O."/>
            <person name="Marletaz F."/>
            <person name="Yue J.X."/>
            <person name="O'Connell B."/>
            <person name="Jenkins J."/>
            <person name="Brandt A."/>
            <person name="Calef R."/>
            <person name="Tung C.H."/>
            <person name="Huang T.K."/>
            <person name="Schmutz J."/>
            <person name="Satoh N."/>
            <person name="Yu J.K."/>
            <person name="Putnam N.H."/>
            <person name="Green R.E."/>
            <person name="Rokhsar D.S."/>
        </authorList>
    </citation>
    <scope>NUCLEOTIDE SEQUENCE [LARGE SCALE GENOMIC DNA]</scope>
    <source>
        <strain evidence="3">S238N-H82</strain>
    </source>
</reference>
<dbReference type="InterPro" id="IPR050801">
    <property type="entry name" value="Ca-Dep_Lectins_ImmuneDev"/>
</dbReference>
<dbReference type="InterPro" id="IPR016186">
    <property type="entry name" value="C-type_lectin-like/link_sf"/>
</dbReference>
<evidence type="ECO:0000256" key="1">
    <source>
        <dbReference type="SAM" id="MobiDB-lite"/>
    </source>
</evidence>
<dbReference type="Proteomes" id="UP000001554">
    <property type="component" value="Chromosome 7"/>
</dbReference>
<protein>
    <submittedName>
        <fullName evidence="4">C-type lectin mannose-binding isoform-like</fullName>
    </submittedName>
</protein>
<evidence type="ECO:0000313" key="3">
    <source>
        <dbReference type="Proteomes" id="UP000001554"/>
    </source>
</evidence>
<feature type="region of interest" description="Disordered" evidence="1">
    <location>
        <begin position="32"/>
        <end position="53"/>
    </location>
</feature>
<evidence type="ECO:0000313" key="4">
    <source>
        <dbReference type="RefSeq" id="XP_035682632.1"/>
    </source>
</evidence>